<dbReference type="EMBL" id="JALIGE010000076">
    <property type="protein sequence ID" value="MCS2163311.1"/>
    <property type="molecule type" value="Genomic_DNA"/>
</dbReference>
<keyword evidence="15" id="KW-1185">Reference proteome</keyword>
<dbReference type="RefSeq" id="WP_258989851.1">
    <property type="nucleotide sequence ID" value="NZ_JALIGE010000076.1"/>
</dbReference>
<dbReference type="Proteomes" id="UP001205357">
    <property type="component" value="Unassembled WGS sequence"/>
</dbReference>
<evidence type="ECO:0000256" key="11">
    <source>
        <dbReference type="ARBA" id="ARBA00045631"/>
    </source>
</evidence>
<dbReference type="Pfam" id="PF08334">
    <property type="entry name" value="T2SSG"/>
    <property type="match status" value="1"/>
</dbReference>
<evidence type="ECO:0000259" key="13">
    <source>
        <dbReference type="Pfam" id="PF08334"/>
    </source>
</evidence>
<reference evidence="14 15" key="1">
    <citation type="submission" date="2022-04" db="EMBL/GenBank/DDBJ databases">
        <title>Proposal of a three novel species of Scandinavium, Scandinavium hiltneri, Scandinavium manionii, Scandinavium tedordense.</title>
        <authorList>
            <person name="Maddock D.W."/>
            <person name="Brady C.L."/>
            <person name="Denman S."/>
            <person name="Arnold D."/>
        </authorList>
    </citation>
    <scope>NUCLEOTIDE SEQUENCE [LARGE SCALE GENOMIC DNA]</scope>
    <source>
        <strain evidence="14 15">H11S7</strain>
    </source>
</reference>
<evidence type="ECO:0000256" key="3">
    <source>
        <dbReference type="ARBA" id="ARBA00011180"/>
    </source>
</evidence>
<comment type="caution">
    <text evidence="14">The sequence shown here is derived from an EMBL/GenBank/DDBJ whole genome shotgun (WGS) entry which is preliminary data.</text>
</comment>
<evidence type="ECO:0000313" key="14">
    <source>
        <dbReference type="EMBL" id="MCS2163311.1"/>
    </source>
</evidence>
<evidence type="ECO:0000256" key="5">
    <source>
        <dbReference type="ARBA" id="ARBA00022475"/>
    </source>
</evidence>
<keyword evidence="9 12" id="KW-1133">Transmembrane helix</keyword>
<dbReference type="NCBIfam" id="TIGR02532">
    <property type="entry name" value="IV_pilin_GFxxxE"/>
    <property type="match status" value="1"/>
</dbReference>
<dbReference type="PANTHER" id="PTHR30093:SF44">
    <property type="entry name" value="TYPE II SECRETION SYSTEM CORE PROTEIN G"/>
    <property type="match status" value="1"/>
</dbReference>
<dbReference type="PANTHER" id="PTHR30093">
    <property type="entry name" value="GENERAL SECRETION PATHWAY PROTEIN G"/>
    <property type="match status" value="1"/>
</dbReference>
<comment type="subunit">
    <text evidence="3">Type II secretion system is composed of four main components: the outer membrane complex, the inner membrane complex, the cytoplasmic secretion ATPase and the periplasm-spanning pseudopilus. Forms homomultimers.</text>
</comment>
<feature type="transmembrane region" description="Helical" evidence="12">
    <location>
        <begin position="20"/>
        <end position="39"/>
    </location>
</feature>
<evidence type="ECO:0000256" key="8">
    <source>
        <dbReference type="ARBA" id="ARBA00022692"/>
    </source>
</evidence>
<organism evidence="14 15">
    <name type="scientific">Scandinavium hiltneri</name>
    <dbReference type="NCBI Taxonomy" id="2926519"/>
    <lineage>
        <taxon>Bacteria</taxon>
        <taxon>Pseudomonadati</taxon>
        <taxon>Pseudomonadota</taxon>
        <taxon>Gammaproteobacteria</taxon>
        <taxon>Enterobacterales</taxon>
        <taxon>Enterobacteriaceae</taxon>
        <taxon>Scandinavium</taxon>
    </lineage>
</organism>
<protein>
    <recommendedName>
        <fullName evidence="4">Type II secretion system core protein G</fullName>
    </recommendedName>
</protein>
<accession>A0ABT2E5Z7</accession>
<keyword evidence="6" id="KW-0488">Methylation</keyword>
<evidence type="ECO:0000256" key="4">
    <source>
        <dbReference type="ARBA" id="ARBA00020042"/>
    </source>
</evidence>
<dbReference type="InterPro" id="IPR000983">
    <property type="entry name" value="Bac_GSPG_pilin"/>
</dbReference>
<keyword evidence="10 12" id="KW-0472">Membrane</keyword>
<dbReference type="SUPFAM" id="SSF54523">
    <property type="entry name" value="Pili subunits"/>
    <property type="match status" value="1"/>
</dbReference>
<dbReference type="PROSITE" id="PS00409">
    <property type="entry name" value="PROKAR_NTER_METHYL"/>
    <property type="match status" value="1"/>
</dbReference>
<sequence length="150" mass="16641">MQNKGQLYVKHQQGFTLLELMVVIVILGVLASMVVPNLMGNKERADKQKAVSDIVALEGSLDMYKLDNHRYPTTDQGLQALVTQPEIAPIPNDYRADGYIRRLPTDPWGNEYLLVSPGEHGAVDVFSTGLDGEANTADDITNWSLDKKEK</sequence>
<dbReference type="Pfam" id="PF07963">
    <property type="entry name" value="N_methyl"/>
    <property type="match status" value="1"/>
</dbReference>
<evidence type="ECO:0000256" key="1">
    <source>
        <dbReference type="ARBA" id="ARBA00004377"/>
    </source>
</evidence>
<evidence type="ECO:0000256" key="2">
    <source>
        <dbReference type="ARBA" id="ARBA00009984"/>
    </source>
</evidence>
<dbReference type="NCBIfam" id="TIGR01710">
    <property type="entry name" value="typeII_sec_gspG"/>
    <property type="match status" value="1"/>
</dbReference>
<evidence type="ECO:0000313" key="15">
    <source>
        <dbReference type="Proteomes" id="UP001205357"/>
    </source>
</evidence>
<evidence type="ECO:0000256" key="12">
    <source>
        <dbReference type="SAM" id="Phobius"/>
    </source>
</evidence>
<proteinExistence type="inferred from homology"/>
<evidence type="ECO:0000256" key="6">
    <source>
        <dbReference type="ARBA" id="ARBA00022481"/>
    </source>
</evidence>
<dbReference type="InterPro" id="IPR013545">
    <property type="entry name" value="T2SS_protein-GspG_C"/>
</dbReference>
<comment type="subcellular location">
    <subcellularLocation>
        <location evidence="1">Cell inner membrane</location>
        <topology evidence="1">Single-pass membrane protein</topology>
    </subcellularLocation>
</comment>
<feature type="domain" description="Type II secretion system protein GspG C-terminal" evidence="13">
    <location>
        <begin position="37"/>
        <end position="143"/>
    </location>
</feature>
<dbReference type="Gene3D" id="3.30.700.10">
    <property type="entry name" value="Glycoprotein, Type 4 Pilin"/>
    <property type="match status" value="1"/>
</dbReference>
<dbReference type="PRINTS" id="PR00813">
    <property type="entry name" value="BCTERIALGSPG"/>
</dbReference>
<evidence type="ECO:0000256" key="9">
    <source>
        <dbReference type="ARBA" id="ARBA00022989"/>
    </source>
</evidence>
<dbReference type="InterPro" id="IPR012902">
    <property type="entry name" value="N_methyl_site"/>
</dbReference>
<dbReference type="InterPro" id="IPR045584">
    <property type="entry name" value="Pilin-like"/>
</dbReference>
<keyword evidence="8 12" id="KW-0812">Transmembrane</keyword>
<keyword evidence="5" id="KW-1003">Cell membrane</keyword>
<gene>
    <name evidence="14" type="primary">gspG</name>
    <name evidence="14" type="ORF">MUU47_19700</name>
</gene>
<evidence type="ECO:0000256" key="7">
    <source>
        <dbReference type="ARBA" id="ARBA00022519"/>
    </source>
</evidence>
<evidence type="ECO:0000256" key="10">
    <source>
        <dbReference type="ARBA" id="ARBA00023136"/>
    </source>
</evidence>
<dbReference type="InterPro" id="IPR010054">
    <property type="entry name" value="Type2_sec_GspG"/>
</dbReference>
<keyword evidence="7" id="KW-0997">Cell inner membrane</keyword>
<name>A0ABT2E5Z7_9ENTR</name>
<comment type="function">
    <text evidence="11">Core component of the type II secretion system required for the energy-dependent secretion of extracellular factors such as proteases and toxins from the periplasm. Pseudopilin (pilin-like) protein that polymerizes to form the pseudopilus. Further polymerization triggers pseudopilus growth.</text>
</comment>
<comment type="similarity">
    <text evidence="2">Belongs to the GSP G family.</text>
</comment>